<sequence length="47" mass="5176">MSVNFRCNGSVLVECFAMDMAIIHIINLPFVFNLGKSSGLNLQCVTK</sequence>
<dbReference type="Proteomes" id="UP000274122">
    <property type="component" value="Chromosome"/>
</dbReference>
<protein>
    <submittedName>
        <fullName evidence="2">Uncharacterized protein</fullName>
    </submittedName>
</protein>
<keyword evidence="1" id="KW-0472">Membrane</keyword>
<dbReference type="AlphaFoldDB" id="A0A3S4KVR1"/>
<evidence type="ECO:0000256" key="1">
    <source>
        <dbReference type="SAM" id="Phobius"/>
    </source>
</evidence>
<name>A0A3S4KVR1_9ENTR</name>
<evidence type="ECO:0000313" key="3">
    <source>
        <dbReference type="Proteomes" id="UP000274122"/>
    </source>
</evidence>
<keyword evidence="1" id="KW-1133">Transmembrane helix</keyword>
<reference evidence="2 3" key="1">
    <citation type="submission" date="2018-12" db="EMBL/GenBank/DDBJ databases">
        <authorList>
            <consortium name="Pathogen Informatics"/>
        </authorList>
    </citation>
    <scope>NUCLEOTIDE SEQUENCE [LARGE SCALE GENOMIC DNA]</scope>
    <source>
        <strain evidence="2 3">NCTC11466</strain>
    </source>
</reference>
<organism evidence="2 3">
    <name type="scientific">Cedecea lapagei</name>
    <dbReference type="NCBI Taxonomy" id="158823"/>
    <lineage>
        <taxon>Bacteria</taxon>
        <taxon>Pseudomonadati</taxon>
        <taxon>Pseudomonadota</taxon>
        <taxon>Gammaproteobacteria</taxon>
        <taxon>Enterobacterales</taxon>
        <taxon>Enterobacteriaceae</taxon>
        <taxon>Cedecea</taxon>
    </lineage>
</organism>
<keyword evidence="1" id="KW-0812">Transmembrane</keyword>
<keyword evidence="3" id="KW-1185">Reference proteome</keyword>
<accession>A0A3S4KVR1</accession>
<evidence type="ECO:0000313" key="2">
    <source>
        <dbReference type="EMBL" id="VEB99672.1"/>
    </source>
</evidence>
<dbReference type="EMBL" id="LR134201">
    <property type="protein sequence ID" value="VEB99672.1"/>
    <property type="molecule type" value="Genomic_DNA"/>
</dbReference>
<dbReference type="KEGG" id="clap:NCTC11466_03325"/>
<proteinExistence type="predicted"/>
<feature type="transmembrane region" description="Helical" evidence="1">
    <location>
        <begin position="12"/>
        <end position="32"/>
    </location>
</feature>
<gene>
    <name evidence="2" type="ORF">NCTC11466_03325</name>
</gene>